<evidence type="ECO:0000256" key="1">
    <source>
        <dbReference type="ARBA" id="ARBA00004123"/>
    </source>
</evidence>
<organism evidence="6 7">
    <name type="scientific">Carya illinoinensis</name>
    <name type="common">Pecan</name>
    <dbReference type="NCBI Taxonomy" id="32201"/>
    <lineage>
        <taxon>Eukaryota</taxon>
        <taxon>Viridiplantae</taxon>
        <taxon>Streptophyta</taxon>
        <taxon>Embryophyta</taxon>
        <taxon>Tracheophyta</taxon>
        <taxon>Spermatophyta</taxon>
        <taxon>Magnoliopsida</taxon>
        <taxon>eudicotyledons</taxon>
        <taxon>Gunneridae</taxon>
        <taxon>Pentapetalae</taxon>
        <taxon>rosids</taxon>
        <taxon>fabids</taxon>
        <taxon>Fagales</taxon>
        <taxon>Juglandaceae</taxon>
        <taxon>Carya</taxon>
    </lineage>
</organism>
<dbReference type="GO" id="GO:0005829">
    <property type="term" value="C:cytosol"/>
    <property type="evidence" value="ECO:0007669"/>
    <property type="project" value="TreeGrafter"/>
</dbReference>
<dbReference type="Pfam" id="PF03810">
    <property type="entry name" value="IBN_N"/>
    <property type="match status" value="1"/>
</dbReference>
<name>A0A8T1RMF8_CARIL</name>
<reference evidence="6" key="1">
    <citation type="submission" date="2020-12" db="EMBL/GenBank/DDBJ databases">
        <title>WGS assembly of Carya illinoinensis cv. Pawnee.</title>
        <authorList>
            <person name="Platts A."/>
            <person name="Shu S."/>
            <person name="Wright S."/>
            <person name="Barry K."/>
            <person name="Edger P."/>
            <person name="Pires J.C."/>
            <person name="Schmutz J."/>
        </authorList>
    </citation>
    <scope>NUCLEOTIDE SEQUENCE</scope>
    <source>
        <tissue evidence="6">Leaf</tissue>
    </source>
</reference>
<dbReference type="GO" id="GO:0031267">
    <property type="term" value="F:small GTPase binding"/>
    <property type="evidence" value="ECO:0007669"/>
    <property type="project" value="InterPro"/>
</dbReference>
<dbReference type="Proteomes" id="UP000811609">
    <property type="component" value="Chromosome 1"/>
</dbReference>
<dbReference type="GO" id="GO:0006606">
    <property type="term" value="P:protein import into nucleus"/>
    <property type="evidence" value="ECO:0007669"/>
    <property type="project" value="TreeGrafter"/>
</dbReference>
<evidence type="ECO:0000256" key="3">
    <source>
        <dbReference type="ARBA" id="ARBA00023242"/>
    </source>
</evidence>
<dbReference type="PANTHER" id="PTHR10997:SF29">
    <property type="entry name" value="ARM REPEAT SUPERFAMILY PROTEIN"/>
    <property type="match status" value="1"/>
</dbReference>
<evidence type="ECO:0000259" key="5">
    <source>
        <dbReference type="PROSITE" id="PS50166"/>
    </source>
</evidence>
<feature type="compositionally biased region" description="Low complexity" evidence="4">
    <location>
        <begin position="435"/>
        <end position="444"/>
    </location>
</feature>
<dbReference type="GO" id="GO:0005049">
    <property type="term" value="F:nuclear export signal receptor activity"/>
    <property type="evidence" value="ECO:0007669"/>
    <property type="project" value="TreeGrafter"/>
</dbReference>
<dbReference type="GO" id="GO:0005635">
    <property type="term" value="C:nuclear envelope"/>
    <property type="evidence" value="ECO:0007669"/>
    <property type="project" value="TreeGrafter"/>
</dbReference>
<evidence type="ECO:0000256" key="2">
    <source>
        <dbReference type="ARBA" id="ARBA00022448"/>
    </source>
</evidence>
<comment type="caution">
    <text evidence="6">The sequence shown here is derived from an EMBL/GenBank/DDBJ whole genome shotgun (WGS) entry which is preliminary data.</text>
</comment>
<keyword evidence="2" id="KW-0813">Transport</keyword>
<keyword evidence="7" id="KW-1185">Reference proteome</keyword>
<proteinExistence type="predicted"/>
<dbReference type="PROSITE" id="PS50166">
    <property type="entry name" value="IMPORTIN_B_NT"/>
    <property type="match status" value="1"/>
</dbReference>
<gene>
    <name evidence="6" type="ORF">CIPAW_01G131300</name>
</gene>
<accession>A0A8T1RMF8</accession>
<dbReference type="GO" id="GO:0006611">
    <property type="term" value="P:protein export from nucleus"/>
    <property type="evidence" value="ECO:0007669"/>
    <property type="project" value="TreeGrafter"/>
</dbReference>
<evidence type="ECO:0000313" key="7">
    <source>
        <dbReference type="Proteomes" id="UP000811609"/>
    </source>
</evidence>
<feature type="compositionally biased region" description="Basic residues" evidence="4">
    <location>
        <begin position="445"/>
        <end position="454"/>
    </location>
</feature>
<evidence type="ECO:0000256" key="4">
    <source>
        <dbReference type="SAM" id="MobiDB-lite"/>
    </source>
</evidence>
<dbReference type="EMBL" id="CM031809">
    <property type="protein sequence ID" value="KAG6667879.1"/>
    <property type="molecule type" value="Genomic_DNA"/>
</dbReference>
<feature type="region of interest" description="Disordered" evidence="4">
    <location>
        <begin position="430"/>
        <end position="454"/>
    </location>
</feature>
<protein>
    <recommendedName>
        <fullName evidence="5">Importin N-terminal domain-containing protein</fullName>
    </recommendedName>
</protein>
<dbReference type="PANTHER" id="PTHR10997">
    <property type="entry name" value="IMPORTIN-7, 8, 11"/>
    <property type="match status" value="1"/>
</dbReference>
<sequence length="1113" mass="123924">MWSTYKLGFLLSHKSWTTSMEVAQIAHLLSETLSPDGHVVRASSEALDRLSQLPDFPFSLLSIAAGGENYGQKVAAATYLKNFTRRIINEDSTLSSKVSKEFKDQLMRALLQVEPAVLKVLIEAFRAIAVAEFVKQNSWPELVPDLLAAIQNSNLFSNTADCKWNTINSLTVLHALLRPFQYFLNSKVAKEPVPPQLEQIAKEVLVPLLAVFHHLVEKAVAIHDRTEMEMEKILLTVCKCIYFAVRSHMPSALAPLLPSFCRDLIAILGSLSFECSVTIEDGYLMRLKTGKRSLLIFCAIISRHRKYSDKSMPDIINCVLNIVKYSKKTSELNFLSERIVSLAFDVISHVLETGPGWRLVSPHFNFLLDSAIFPALVLNEKDISEWEEDAEEYIRKNLPSDLEEISGWREDLFTARKSAMNLLGVISMSTGPPMGNSSNGSSAASKRKKSEKNKRYGQRRFMGELFVLPFLSKFPIPSDANAYQPKILNDYFGVLMAYGGLQDFLRVREPGYISTLIYTRVLPLYTISACLPYVLATANWVLGELAPCLREEMSADVYSSLLKALAMPDKGDTSCYPVRVSAAGAIAALLENDYVPPEWLPLLEVVIGRIGNGDEESSLLFQLLSSTVEAVDEKVAVHIPYIVSALVGTITKLIPGNPEPWPQVVERGFAALAVMAQSWENLFPEELEQNELSEKWTSGRATIGRAFSALLQHAWLSPIYQSDREGEGSSPASCIDDSSTLLLSIMNSVSGSNVLLELKVSELLLVWANLISDCYSWDESENLSIFDCIKDVVNLHSKYGLKNFLVGRALSPPAPPVPQRSMIEGIGGFVSEAISQYPSATWRACSCVHILLHVPSYSFDADGVKQSLVIAFSRAAFCRFRAIRSNPCSLWKPLLLAIASCYLCYPDVVEEILGKGECGGFTIWASALGFLLTSSYESGLSEKSEIKLIVMALAQVVEELGLRKPSSGVLRDCFTSLLEASARLKEVQEENEEAEQDDEEEDDDDDDDDESSDYDEESEPEEQEETEEEFLDRYAKAAVALENGTVIEEGDVEDQEHETELGSLEEVDERKVVLSLIEKYHRALIQGQALPLELISRFLNAYPECSLYFQKSW</sequence>
<keyword evidence="3" id="KW-0539">Nucleus</keyword>
<feature type="region of interest" description="Disordered" evidence="4">
    <location>
        <begin position="985"/>
        <end position="1030"/>
    </location>
</feature>
<evidence type="ECO:0000313" key="6">
    <source>
        <dbReference type="EMBL" id="KAG6667879.1"/>
    </source>
</evidence>
<dbReference type="InterPro" id="IPR001494">
    <property type="entry name" value="Importin-beta_N"/>
</dbReference>
<dbReference type="AlphaFoldDB" id="A0A8T1RMF8"/>
<feature type="compositionally biased region" description="Acidic residues" evidence="4">
    <location>
        <begin position="989"/>
        <end position="1030"/>
    </location>
</feature>
<comment type="subcellular location">
    <subcellularLocation>
        <location evidence="1">Nucleus</location>
    </subcellularLocation>
</comment>
<feature type="domain" description="Importin N-terminal" evidence="5">
    <location>
        <begin position="43"/>
        <end position="112"/>
    </location>
</feature>